<evidence type="ECO:0000256" key="2">
    <source>
        <dbReference type="ARBA" id="ARBA00022857"/>
    </source>
</evidence>
<dbReference type="Pfam" id="PF00106">
    <property type="entry name" value="adh_short"/>
    <property type="match status" value="1"/>
</dbReference>
<keyword evidence="6" id="KW-1185">Reference proteome</keyword>
<dbReference type="AlphaFoldDB" id="A0A0D2HQJ1"/>
<evidence type="ECO:0000313" key="6">
    <source>
        <dbReference type="Proteomes" id="UP000053789"/>
    </source>
</evidence>
<dbReference type="Gene3D" id="3.40.50.720">
    <property type="entry name" value="NAD(P)-binding Rossmann-like Domain"/>
    <property type="match status" value="1"/>
</dbReference>
<dbReference type="PRINTS" id="PR00081">
    <property type="entry name" value="GDHRDH"/>
</dbReference>
<dbReference type="SUPFAM" id="SSF51735">
    <property type="entry name" value="NAD(P)-binding Rossmann-fold domains"/>
    <property type="match status" value="1"/>
</dbReference>
<comment type="similarity">
    <text evidence="1">Belongs to the short-chain dehydrogenases/reductases (SDR) family.</text>
</comment>
<dbReference type="PANTHER" id="PTHR43963">
    <property type="entry name" value="CARBONYL REDUCTASE 1-RELATED"/>
    <property type="match status" value="1"/>
</dbReference>
<proteinExistence type="inferred from homology"/>
<evidence type="ECO:0000256" key="1">
    <source>
        <dbReference type="ARBA" id="ARBA00006484"/>
    </source>
</evidence>
<dbReference type="InterPro" id="IPR036291">
    <property type="entry name" value="NAD(P)-bd_dom_sf"/>
</dbReference>
<evidence type="ECO:0000256" key="3">
    <source>
        <dbReference type="ARBA" id="ARBA00023002"/>
    </source>
</evidence>
<dbReference type="OrthoDB" id="191139at2759"/>
<dbReference type="PANTHER" id="PTHR43963:SF6">
    <property type="entry name" value="CHAIN DEHYDROGENASE FAMILY PROTEIN, PUTATIVE (AFU_ORTHOLOGUE AFUA_3G15350)-RELATED"/>
    <property type="match status" value="1"/>
</dbReference>
<protein>
    <submittedName>
        <fullName evidence="5">Uncharacterized protein</fullName>
    </submittedName>
</protein>
<evidence type="ECO:0000256" key="4">
    <source>
        <dbReference type="SAM" id="MobiDB-lite"/>
    </source>
</evidence>
<keyword evidence="3" id="KW-0560">Oxidoreductase</keyword>
<accession>A0A0D2HQJ1</accession>
<name>A0A0D2HQJ1_CLAB1</name>
<keyword evidence="2" id="KW-0521">NADP</keyword>
<gene>
    <name evidence="5" type="ORF">Z519_04303</name>
</gene>
<sequence length="196" mass="21521">MAVRERVILYTGANRGICFAIIQALASHPETATSTLLPDRRDPEKGKAAVQELSGKGVSTTIAPIMADVNSNRPIRDAVGLVEHQYGHLDVLINNTGYGAIPVASDYSDWRDTYAEAALNTPTVEMSRDPANKGVEFQLVGPGHCNTAFNSYRGDQGSTPRHKYSSRTDQAEKGKYKNASFWETKRAILELVEIPW</sequence>
<evidence type="ECO:0000313" key="5">
    <source>
        <dbReference type="EMBL" id="KIW95718.1"/>
    </source>
</evidence>
<dbReference type="RefSeq" id="XP_016622387.1">
    <property type="nucleotide sequence ID" value="XM_016762049.1"/>
</dbReference>
<dbReference type="InterPro" id="IPR002347">
    <property type="entry name" value="SDR_fam"/>
</dbReference>
<feature type="region of interest" description="Disordered" evidence="4">
    <location>
        <begin position="151"/>
        <end position="170"/>
    </location>
</feature>
<organism evidence="5 6">
    <name type="scientific">Cladophialophora bantiana (strain ATCC 10958 / CBS 173.52 / CDC B-1940 / NIH 8579)</name>
    <name type="common">Xylohypha bantiana</name>
    <dbReference type="NCBI Taxonomy" id="1442370"/>
    <lineage>
        <taxon>Eukaryota</taxon>
        <taxon>Fungi</taxon>
        <taxon>Dikarya</taxon>
        <taxon>Ascomycota</taxon>
        <taxon>Pezizomycotina</taxon>
        <taxon>Eurotiomycetes</taxon>
        <taxon>Chaetothyriomycetidae</taxon>
        <taxon>Chaetothyriales</taxon>
        <taxon>Herpotrichiellaceae</taxon>
        <taxon>Cladophialophora</taxon>
    </lineage>
</organism>
<dbReference type="GO" id="GO:0016491">
    <property type="term" value="F:oxidoreductase activity"/>
    <property type="evidence" value="ECO:0007669"/>
    <property type="project" value="UniProtKB-KW"/>
</dbReference>
<dbReference type="Proteomes" id="UP000053789">
    <property type="component" value="Unassembled WGS sequence"/>
</dbReference>
<dbReference type="GeneID" id="27697231"/>
<dbReference type="EMBL" id="KN846984">
    <property type="protein sequence ID" value="KIW95718.1"/>
    <property type="molecule type" value="Genomic_DNA"/>
</dbReference>
<dbReference type="VEuPathDB" id="FungiDB:Z519_04303"/>
<dbReference type="HOGENOM" id="CLU_010194_9_0_1"/>
<reference evidence="5" key="1">
    <citation type="submission" date="2015-01" db="EMBL/GenBank/DDBJ databases">
        <title>The Genome Sequence of Cladophialophora bantiana CBS 173.52.</title>
        <authorList>
            <consortium name="The Broad Institute Genomics Platform"/>
            <person name="Cuomo C."/>
            <person name="de Hoog S."/>
            <person name="Gorbushina A."/>
            <person name="Stielow B."/>
            <person name="Teixiera M."/>
            <person name="Abouelleil A."/>
            <person name="Chapman S.B."/>
            <person name="Priest M."/>
            <person name="Young S.K."/>
            <person name="Wortman J."/>
            <person name="Nusbaum C."/>
            <person name="Birren B."/>
        </authorList>
    </citation>
    <scope>NUCLEOTIDE SEQUENCE [LARGE SCALE GENOMIC DNA]</scope>
    <source>
        <strain evidence="5">CBS 173.52</strain>
    </source>
</reference>